<dbReference type="RefSeq" id="WP_343807982.1">
    <property type="nucleotide sequence ID" value="NZ_BAAADE010000013.1"/>
</dbReference>
<dbReference type="EMBL" id="BAAADE010000013">
    <property type="protein sequence ID" value="GAA0614481.1"/>
    <property type="molecule type" value="Genomic_DNA"/>
</dbReference>
<evidence type="ECO:0000313" key="3">
    <source>
        <dbReference type="EMBL" id="GAA0614481.1"/>
    </source>
</evidence>
<keyword evidence="1" id="KW-1133">Transmembrane helix</keyword>
<organism evidence="3 4">
    <name type="scientific">Paenochrobactrum glaciei</name>
    <dbReference type="NCBI Taxonomy" id="486407"/>
    <lineage>
        <taxon>Bacteria</taxon>
        <taxon>Pseudomonadati</taxon>
        <taxon>Pseudomonadota</taxon>
        <taxon>Alphaproteobacteria</taxon>
        <taxon>Hyphomicrobiales</taxon>
        <taxon>Brucellaceae</taxon>
        <taxon>Paenochrobactrum</taxon>
    </lineage>
</organism>
<proteinExistence type="predicted"/>
<name>A0ABN1GMB8_9HYPH</name>
<protein>
    <recommendedName>
        <fullName evidence="2">DUF1468 domain-containing protein</fullName>
    </recommendedName>
</protein>
<keyword evidence="1" id="KW-0472">Membrane</keyword>
<feature type="transmembrane region" description="Helical" evidence="1">
    <location>
        <begin position="38"/>
        <end position="60"/>
    </location>
</feature>
<accession>A0ABN1GMB8</accession>
<evidence type="ECO:0000256" key="1">
    <source>
        <dbReference type="SAM" id="Phobius"/>
    </source>
</evidence>
<feature type="domain" description="DUF1468" evidence="2">
    <location>
        <begin position="7"/>
        <end position="148"/>
    </location>
</feature>
<keyword evidence="1" id="KW-0812">Transmembrane</keyword>
<gene>
    <name evidence="3" type="ORF">GCM10008943_32090</name>
</gene>
<keyword evidence="4" id="KW-1185">Reference proteome</keyword>
<sequence length="157" mass="16677">MRISDVLSGIVFLVFGLCVIFQAGRLPSIGGGVLSPGFFPSILGTGLALGGAIVAGKALLRKATSPIIHFEPWMKDGRKITTIVLIGLLIPFFAFASPLLGTVTTSFIILMSMMLVQKQKLMTSFIVSVIVSLSVYLLFSKAMGVPLPVGVIERILP</sequence>
<dbReference type="Proteomes" id="UP001424441">
    <property type="component" value="Unassembled WGS sequence"/>
</dbReference>
<feature type="transmembrane region" description="Helical" evidence="1">
    <location>
        <begin position="121"/>
        <end position="139"/>
    </location>
</feature>
<comment type="caution">
    <text evidence="3">The sequence shown here is derived from an EMBL/GenBank/DDBJ whole genome shotgun (WGS) entry which is preliminary data.</text>
</comment>
<dbReference type="InterPro" id="IPR009936">
    <property type="entry name" value="DUF1468"/>
</dbReference>
<evidence type="ECO:0000259" key="2">
    <source>
        <dbReference type="Pfam" id="PF07331"/>
    </source>
</evidence>
<feature type="transmembrane region" description="Helical" evidence="1">
    <location>
        <begin position="7"/>
        <end position="26"/>
    </location>
</feature>
<evidence type="ECO:0000313" key="4">
    <source>
        <dbReference type="Proteomes" id="UP001424441"/>
    </source>
</evidence>
<reference evidence="3 4" key="1">
    <citation type="journal article" date="2019" name="Int. J. Syst. Evol. Microbiol.">
        <title>The Global Catalogue of Microorganisms (GCM) 10K type strain sequencing project: providing services to taxonomists for standard genome sequencing and annotation.</title>
        <authorList>
            <consortium name="The Broad Institute Genomics Platform"/>
            <consortium name="The Broad Institute Genome Sequencing Center for Infectious Disease"/>
            <person name="Wu L."/>
            <person name="Ma J."/>
        </authorList>
    </citation>
    <scope>NUCLEOTIDE SEQUENCE [LARGE SCALE GENOMIC DNA]</scope>
    <source>
        <strain evidence="3 4">JCM 15115</strain>
    </source>
</reference>
<feature type="transmembrane region" description="Helical" evidence="1">
    <location>
        <begin position="80"/>
        <end position="101"/>
    </location>
</feature>
<dbReference type="Pfam" id="PF07331">
    <property type="entry name" value="TctB"/>
    <property type="match status" value="1"/>
</dbReference>